<gene>
    <name evidence="1" type="ORF">L323_15000</name>
</gene>
<reference evidence="1 2" key="1">
    <citation type="journal article" date="2013" name="Genome Announc.">
        <title>Draft Genome Sequence of the Cellulolytic Bacterium Clostridium papyrosolvens C7 (ATCC 700395).</title>
        <authorList>
            <person name="Zepeda V."/>
            <person name="Dassa B."/>
            <person name="Borovok I."/>
            <person name="Lamed R."/>
            <person name="Bayer E.A."/>
            <person name="Cate J.H."/>
        </authorList>
    </citation>
    <scope>NUCLEOTIDE SEQUENCE [LARGE SCALE GENOMIC DNA]</scope>
    <source>
        <strain evidence="1 2">C7</strain>
    </source>
</reference>
<dbReference type="EMBL" id="ATAY01000076">
    <property type="protein sequence ID" value="EPR10031.1"/>
    <property type="molecule type" value="Genomic_DNA"/>
</dbReference>
<name>U4QZY9_9FIRM</name>
<proteinExistence type="predicted"/>
<dbReference type="AlphaFoldDB" id="U4QZY9"/>
<evidence type="ECO:0000313" key="2">
    <source>
        <dbReference type="Proteomes" id="UP000016860"/>
    </source>
</evidence>
<dbReference type="Proteomes" id="UP000016860">
    <property type="component" value="Unassembled WGS sequence"/>
</dbReference>
<sequence length="151" mass="17364">MKMKIYITILLLLSISVAIFIWSRAPKTISLEYPAVQYFTKDNVCTKDLKIKIKGKLYNGIFSKPVYKGVIAIDGYDFTKKYELIPIRFEPKIRNGIGSLTYTTVINGKPVLEMLGTIRINDSFKSINIEVNNLSIKVQLFLLRQKHSRML</sequence>
<dbReference type="PATRIC" id="fig|1330534.3.peg.2972"/>
<protein>
    <submittedName>
        <fullName evidence="1">Uncharacterized protein</fullName>
    </submittedName>
</protein>
<comment type="caution">
    <text evidence="1">The sequence shown here is derived from an EMBL/GenBank/DDBJ whole genome shotgun (WGS) entry which is preliminary data.</text>
</comment>
<dbReference type="RefSeq" id="WP_020816438.1">
    <property type="nucleotide sequence ID" value="NZ_ATAY01000076.1"/>
</dbReference>
<organism evidence="1 2">
    <name type="scientific">Ruminiclostridium papyrosolvens C7</name>
    <dbReference type="NCBI Taxonomy" id="1330534"/>
    <lineage>
        <taxon>Bacteria</taxon>
        <taxon>Bacillati</taxon>
        <taxon>Bacillota</taxon>
        <taxon>Clostridia</taxon>
        <taxon>Eubacteriales</taxon>
        <taxon>Oscillospiraceae</taxon>
        <taxon>Ruminiclostridium</taxon>
    </lineage>
</organism>
<evidence type="ECO:0000313" key="1">
    <source>
        <dbReference type="EMBL" id="EPR10031.1"/>
    </source>
</evidence>
<accession>U4QZY9</accession>
<dbReference type="OrthoDB" id="2623963at2"/>